<name>A0A4U0XP11_9PEZI</name>
<comment type="subcellular location">
    <subcellularLocation>
        <location evidence="1">Membrane</location>
        <topology evidence="1">Multi-pass membrane protein</topology>
    </subcellularLocation>
</comment>
<dbReference type="Proteomes" id="UP000309340">
    <property type="component" value="Unassembled WGS sequence"/>
</dbReference>
<dbReference type="PANTHER" id="PTHR45649">
    <property type="entry name" value="AMINO-ACID PERMEASE BAT1"/>
    <property type="match status" value="1"/>
</dbReference>
<evidence type="ECO:0000256" key="3">
    <source>
        <dbReference type="ARBA" id="ARBA00022692"/>
    </source>
</evidence>
<dbReference type="GO" id="GO:0022857">
    <property type="term" value="F:transmembrane transporter activity"/>
    <property type="evidence" value="ECO:0007669"/>
    <property type="project" value="InterPro"/>
</dbReference>
<evidence type="ECO:0000256" key="4">
    <source>
        <dbReference type="ARBA" id="ARBA00022989"/>
    </source>
</evidence>
<evidence type="ECO:0000256" key="6">
    <source>
        <dbReference type="SAM" id="Phobius"/>
    </source>
</evidence>
<dbReference type="Gene3D" id="1.20.1740.10">
    <property type="entry name" value="Amino acid/polyamine transporter I"/>
    <property type="match status" value="1"/>
</dbReference>
<keyword evidence="5 6" id="KW-0472">Membrane</keyword>
<accession>A0A4U0XP11</accession>
<keyword evidence="8" id="KW-1185">Reference proteome</keyword>
<evidence type="ECO:0000256" key="1">
    <source>
        <dbReference type="ARBA" id="ARBA00004141"/>
    </source>
</evidence>
<comment type="caution">
    <text evidence="7">The sequence shown here is derived from an EMBL/GenBank/DDBJ whole genome shotgun (WGS) entry which is preliminary data.</text>
</comment>
<gene>
    <name evidence="7" type="ORF">B0A55_02729</name>
</gene>
<sequence>MPAVTLVAVMIANFGLQAGCSRTAWAFARDKGLPASRFLENVSPRTQVPLRAVILSVIIQSLLGLINISSTAAFNAFITPGVLGVLKRLRGEPIPYGPFSLRKWRNPINAVAILYTFFTSFFLFWPAMMGPTATTMNCGVVFFSVFWWFVEGRKSFVGPNIEGKLNQLAVKRQE</sequence>
<evidence type="ECO:0000256" key="2">
    <source>
        <dbReference type="ARBA" id="ARBA00022448"/>
    </source>
</evidence>
<feature type="transmembrane region" description="Helical" evidence="6">
    <location>
        <begin position="53"/>
        <end position="86"/>
    </location>
</feature>
<dbReference type="OrthoDB" id="10054429at2759"/>
<organism evidence="7 8">
    <name type="scientific">Friedmanniomyces simplex</name>
    <dbReference type="NCBI Taxonomy" id="329884"/>
    <lineage>
        <taxon>Eukaryota</taxon>
        <taxon>Fungi</taxon>
        <taxon>Dikarya</taxon>
        <taxon>Ascomycota</taxon>
        <taxon>Pezizomycotina</taxon>
        <taxon>Dothideomycetes</taxon>
        <taxon>Dothideomycetidae</taxon>
        <taxon>Mycosphaerellales</taxon>
        <taxon>Teratosphaeriaceae</taxon>
        <taxon>Friedmanniomyces</taxon>
    </lineage>
</organism>
<keyword evidence="3 6" id="KW-0812">Transmembrane</keyword>
<protein>
    <submittedName>
        <fullName evidence="7">Uncharacterized protein</fullName>
    </submittedName>
</protein>
<keyword evidence="4 6" id="KW-1133">Transmembrane helix</keyword>
<dbReference type="GO" id="GO:0016020">
    <property type="term" value="C:membrane"/>
    <property type="evidence" value="ECO:0007669"/>
    <property type="project" value="UniProtKB-SubCell"/>
</dbReference>
<keyword evidence="2" id="KW-0813">Transport</keyword>
<dbReference type="Pfam" id="PF13520">
    <property type="entry name" value="AA_permease_2"/>
    <property type="match status" value="1"/>
</dbReference>
<feature type="transmembrane region" description="Helical" evidence="6">
    <location>
        <begin position="107"/>
        <end position="127"/>
    </location>
</feature>
<feature type="transmembrane region" description="Helical" evidence="6">
    <location>
        <begin position="133"/>
        <end position="150"/>
    </location>
</feature>
<proteinExistence type="predicted"/>
<evidence type="ECO:0000313" key="7">
    <source>
        <dbReference type="EMBL" id="TKA78126.1"/>
    </source>
</evidence>
<dbReference type="AlphaFoldDB" id="A0A4U0XP11"/>
<dbReference type="STRING" id="329884.A0A4U0XP11"/>
<evidence type="ECO:0000256" key="5">
    <source>
        <dbReference type="ARBA" id="ARBA00023136"/>
    </source>
</evidence>
<evidence type="ECO:0000313" key="8">
    <source>
        <dbReference type="Proteomes" id="UP000309340"/>
    </source>
</evidence>
<dbReference type="InterPro" id="IPR002293">
    <property type="entry name" value="AA/rel_permease1"/>
</dbReference>
<dbReference type="EMBL" id="NAJQ01000120">
    <property type="protein sequence ID" value="TKA78126.1"/>
    <property type="molecule type" value="Genomic_DNA"/>
</dbReference>
<reference evidence="7 8" key="1">
    <citation type="submission" date="2017-03" db="EMBL/GenBank/DDBJ databases">
        <title>Genomes of endolithic fungi from Antarctica.</title>
        <authorList>
            <person name="Coleine C."/>
            <person name="Masonjones S."/>
            <person name="Stajich J.E."/>
        </authorList>
    </citation>
    <scope>NUCLEOTIDE SEQUENCE [LARGE SCALE GENOMIC DNA]</scope>
    <source>
        <strain evidence="7 8">CCFEE 5184</strain>
    </source>
</reference>
<dbReference type="PANTHER" id="PTHR45649:SF14">
    <property type="entry name" value="GABA PERMEASE"/>
    <property type="match status" value="1"/>
</dbReference>